<feature type="region of interest" description="SAM motif II" evidence="6">
    <location>
        <begin position="267"/>
        <end position="275"/>
    </location>
</feature>
<reference evidence="9" key="1">
    <citation type="submission" date="2021-01" db="EMBL/GenBank/DDBJ databases">
        <authorList>
            <person name="Corre E."/>
            <person name="Pelletier E."/>
            <person name="Niang G."/>
            <person name="Scheremetjew M."/>
            <person name="Finn R."/>
            <person name="Kale V."/>
            <person name="Holt S."/>
            <person name="Cochrane G."/>
            <person name="Meng A."/>
            <person name="Brown T."/>
            <person name="Cohen L."/>
        </authorList>
    </citation>
    <scope>NUCLEOTIDE SEQUENCE</scope>
    <source>
        <strain evidence="9">CCMP722</strain>
    </source>
</reference>
<dbReference type="Gene3D" id="3.40.50.150">
    <property type="entry name" value="Vaccinia Virus protein VP39"/>
    <property type="match status" value="1"/>
</dbReference>
<evidence type="ECO:0000256" key="1">
    <source>
        <dbReference type="ARBA" id="ARBA00004913"/>
    </source>
</evidence>
<dbReference type="EMBL" id="HBFA01013462">
    <property type="protein sequence ID" value="CAD8661889.1"/>
    <property type="molecule type" value="Transcribed_RNA"/>
</dbReference>
<evidence type="ECO:0000256" key="2">
    <source>
        <dbReference type="ARBA" id="ARBA00022589"/>
    </source>
</evidence>
<comment type="similarity">
    <text evidence="6">Belongs to the class I-like SAM-binding methyltransferase superfamily. gTMT family.</text>
</comment>
<dbReference type="GO" id="GO:0009820">
    <property type="term" value="P:alkaloid metabolic process"/>
    <property type="evidence" value="ECO:0007669"/>
    <property type="project" value="UniProtKB-KW"/>
</dbReference>
<evidence type="ECO:0000256" key="3">
    <source>
        <dbReference type="ARBA" id="ARBA00022603"/>
    </source>
</evidence>
<dbReference type="PROSITE" id="PS51581">
    <property type="entry name" value="SAM_GTMT"/>
    <property type="match status" value="1"/>
</dbReference>
<evidence type="ECO:0000313" key="9">
    <source>
        <dbReference type="EMBL" id="CAD8661889.1"/>
    </source>
</evidence>
<feature type="region of interest" description="SAM motif I" evidence="6">
    <location>
        <begin position="204"/>
        <end position="213"/>
    </location>
</feature>
<keyword evidence="2" id="KW-0017">Alkaloid metabolism</keyword>
<dbReference type="PANTHER" id="PTHR44068">
    <property type="entry name" value="ZGC:194242"/>
    <property type="match status" value="1"/>
</dbReference>
<sequence>MTSHACMNVHRQSLSSNRALSSRGRHTSLASNVACKRMAPPSKHASFAPVAASSRENAGRTQSGEVNPLYDIASIRAENQQKQAELKTTTQVAGTCPPQTPKSMLTNPAAIAVGLTLAAAGTKYILDKPSRTYQPGENTVGKEYNDWTDEGVLEYYWGEHIHLGYYTDEELAAGYKKKDFIDAKKDFVFEMLKWADVQNSPKTILDCGCGIGGTSRLLAKQFPDAKVIGITLSDSQVRRGTELAKEQGITNIEFRVMNALEMEFEDNSIDFVWACESGEHMPDKSAYVNEMVRVLKPGGNLAIATWCQREETPETPLTEEDNENLQFLYDEWAHPYFISFEEYARIMEATGTMEKVSGEDWVKNTLASWRHSIWVGVYDPWPVVFKGPWVWYKTVREIVTLERMHRAFDRGLMTYGMIKGTKKAAEL</sequence>
<evidence type="ECO:0000256" key="5">
    <source>
        <dbReference type="ARBA" id="ARBA00022691"/>
    </source>
</evidence>
<feature type="region of interest" description="Disordered" evidence="7">
    <location>
        <begin position="40"/>
        <end position="63"/>
    </location>
</feature>
<dbReference type="InterPro" id="IPR029063">
    <property type="entry name" value="SAM-dependent_MTases_sf"/>
</dbReference>
<dbReference type="GO" id="GO:0032259">
    <property type="term" value="P:methylation"/>
    <property type="evidence" value="ECO:0007669"/>
    <property type="project" value="UniProtKB-UniRule"/>
</dbReference>
<dbReference type="Pfam" id="PF13847">
    <property type="entry name" value="Methyltransf_31"/>
    <property type="match status" value="1"/>
</dbReference>
<keyword evidence="5 6" id="KW-0949">S-adenosyl-L-methionine</keyword>
<evidence type="ECO:0000256" key="7">
    <source>
        <dbReference type="SAM" id="MobiDB-lite"/>
    </source>
</evidence>
<evidence type="ECO:0000256" key="4">
    <source>
        <dbReference type="ARBA" id="ARBA00022679"/>
    </source>
</evidence>
<dbReference type="SUPFAM" id="SSF53335">
    <property type="entry name" value="S-adenosyl-L-methionine-dependent methyltransferases"/>
    <property type="match status" value="1"/>
</dbReference>
<comment type="pathway">
    <text evidence="1">Alkaloid biosynthesis.</text>
</comment>
<gene>
    <name evidence="9" type="ORF">POBO1169_LOCUS7000</name>
</gene>
<keyword evidence="3 6" id="KW-0489">Methyltransferase</keyword>
<accession>A0A7S0QV71</accession>
<dbReference type="AlphaFoldDB" id="A0A7S0QV71"/>
<evidence type="ECO:0000256" key="6">
    <source>
        <dbReference type="PROSITE-ProRule" id="PRU00914"/>
    </source>
</evidence>
<dbReference type="FunFam" id="3.40.50.150:FF:000669">
    <property type="entry name" value="Cyanobacterial-type MPBQ/MSBQ methyltransferase"/>
    <property type="match status" value="1"/>
</dbReference>
<organism evidence="9">
    <name type="scientific">Pyramimonas obovata</name>
    <dbReference type="NCBI Taxonomy" id="1411642"/>
    <lineage>
        <taxon>Eukaryota</taxon>
        <taxon>Viridiplantae</taxon>
        <taxon>Chlorophyta</taxon>
        <taxon>Pyramimonadophyceae</taxon>
        <taxon>Pyramimonadales</taxon>
        <taxon>Pyramimonadaceae</taxon>
        <taxon>Pyramimonas</taxon>
        <taxon>Pyramimonas incertae sedis</taxon>
    </lineage>
</organism>
<evidence type="ECO:0000259" key="8">
    <source>
        <dbReference type="Pfam" id="PF13847"/>
    </source>
</evidence>
<feature type="compositionally biased region" description="Polar residues" evidence="7">
    <location>
        <begin position="54"/>
        <end position="63"/>
    </location>
</feature>
<feature type="domain" description="Methyltransferase" evidence="8">
    <location>
        <begin position="200"/>
        <end position="326"/>
    </location>
</feature>
<keyword evidence="4 6" id="KW-0808">Transferase</keyword>
<name>A0A7S0QV71_9CHLO</name>
<dbReference type="InterPro" id="IPR025714">
    <property type="entry name" value="Methyltranfer_dom"/>
</dbReference>
<dbReference type="CDD" id="cd02440">
    <property type="entry name" value="AdoMet_MTases"/>
    <property type="match status" value="1"/>
</dbReference>
<dbReference type="GO" id="GO:0008168">
    <property type="term" value="F:methyltransferase activity"/>
    <property type="evidence" value="ECO:0007669"/>
    <property type="project" value="UniProtKB-KW"/>
</dbReference>
<feature type="region of interest" description="Disordered" evidence="7">
    <location>
        <begin position="1"/>
        <end position="27"/>
    </location>
</feature>
<dbReference type="PANTHER" id="PTHR44068:SF11">
    <property type="entry name" value="GERANYL DIPHOSPHATE 2-C-METHYLTRANSFERASE"/>
    <property type="match status" value="1"/>
</dbReference>
<proteinExistence type="inferred from homology"/>
<protein>
    <recommendedName>
        <fullName evidence="8">Methyltransferase domain-containing protein</fullName>
    </recommendedName>
</protein>
<dbReference type="InterPro" id="IPR050447">
    <property type="entry name" value="Erg6_SMT_methyltransf"/>
</dbReference>
<feature type="region of interest" description="SAM motif III" evidence="6">
    <location>
        <begin position="294"/>
        <end position="303"/>
    </location>
</feature>
<feature type="compositionally biased region" description="Polar residues" evidence="7">
    <location>
        <begin position="1"/>
        <end position="20"/>
    </location>
</feature>
<dbReference type="InterPro" id="IPR025774">
    <property type="entry name" value="PiNMT-like"/>
</dbReference>